<dbReference type="GO" id="GO:0000723">
    <property type="term" value="P:telomere maintenance"/>
    <property type="evidence" value="ECO:0007669"/>
    <property type="project" value="InterPro"/>
</dbReference>
<organism evidence="3 4">
    <name type="scientific">Pocillopora damicornis</name>
    <name type="common">Cauliflower coral</name>
    <name type="synonym">Millepora damicornis</name>
    <dbReference type="NCBI Taxonomy" id="46731"/>
    <lineage>
        <taxon>Eukaryota</taxon>
        <taxon>Metazoa</taxon>
        <taxon>Cnidaria</taxon>
        <taxon>Anthozoa</taxon>
        <taxon>Hexacorallia</taxon>
        <taxon>Scleractinia</taxon>
        <taxon>Astrocoeniina</taxon>
        <taxon>Pocilloporidae</taxon>
        <taxon>Pocillopora</taxon>
    </lineage>
</organism>
<evidence type="ECO:0000256" key="1">
    <source>
        <dbReference type="RuleBase" id="RU363044"/>
    </source>
</evidence>
<keyword evidence="1" id="KW-0547">Nucleotide-binding</keyword>
<keyword evidence="1" id="KW-0067">ATP-binding</keyword>
<dbReference type="Pfam" id="PF05970">
    <property type="entry name" value="PIF1"/>
    <property type="match status" value="1"/>
</dbReference>
<dbReference type="Proteomes" id="UP000275408">
    <property type="component" value="Unassembled WGS sequence"/>
</dbReference>
<dbReference type="GO" id="GO:0006310">
    <property type="term" value="P:DNA recombination"/>
    <property type="evidence" value="ECO:0007669"/>
    <property type="project" value="UniProtKB-KW"/>
</dbReference>
<dbReference type="GO" id="GO:0006281">
    <property type="term" value="P:DNA repair"/>
    <property type="evidence" value="ECO:0007669"/>
    <property type="project" value="UniProtKB-KW"/>
</dbReference>
<sequence length="189" mass="21604">MAELSIQDKKDFEQLLIPPCSYWQEAKKHFSTEEIECPLTLKKQHVNRITLHSLLRLPIGTKRLNDLKRTALLQLQSNLESVKYLIIDEYSFVGQGLFSWIDSRCKQAISKTNILFGGNSVILFGDIAQLPPVGDKVVNLIVNQRVKGNNKEQSNFRPLLNRDCSTDSTEADQELLKTCQMFTNLRNLP</sequence>
<comment type="catalytic activity">
    <reaction evidence="1">
        <text>ATP + H2O = ADP + phosphate + H(+)</text>
        <dbReference type="Rhea" id="RHEA:13065"/>
        <dbReference type="ChEBI" id="CHEBI:15377"/>
        <dbReference type="ChEBI" id="CHEBI:15378"/>
        <dbReference type="ChEBI" id="CHEBI:30616"/>
        <dbReference type="ChEBI" id="CHEBI:43474"/>
        <dbReference type="ChEBI" id="CHEBI:456216"/>
        <dbReference type="EC" id="5.6.2.3"/>
    </reaction>
</comment>
<keyword evidence="4" id="KW-1185">Reference proteome</keyword>
<keyword evidence="1" id="KW-0378">Hydrolase</keyword>
<dbReference type="EMBL" id="RCHS01001493">
    <property type="protein sequence ID" value="RMX53193.1"/>
    <property type="molecule type" value="Genomic_DNA"/>
</dbReference>
<evidence type="ECO:0000313" key="3">
    <source>
        <dbReference type="EMBL" id="RMX53193.1"/>
    </source>
</evidence>
<feature type="domain" description="DNA helicase Pif1-like DEAD-box helicase" evidence="2">
    <location>
        <begin position="49"/>
        <end position="136"/>
    </location>
</feature>
<comment type="similarity">
    <text evidence="1">Belongs to the helicase family.</text>
</comment>
<dbReference type="OrthoDB" id="5970671at2759"/>
<dbReference type="Gene3D" id="3.40.50.300">
    <property type="entry name" value="P-loop containing nucleotide triphosphate hydrolases"/>
    <property type="match status" value="1"/>
</dbReference>
<keyword evidence="1" id="KW-0227">DNA damage</keyword>
<dbReference type="GO" id="GO:0043139">
    <property type="term" value="F:5'-3' DNA helicase activity"/>
    <property type="evidence" value="ECO:0007669"/>
    <property type="project" value="UniProtKB-EC"/>
</dbReference>
<proteinExistence type="inferred from homology"/>
<protein>
    <recommendedName>
        <fullName evidence="1">ATP-dependent DNA helicase</fullName>
        <ecNumber evidence="1">5.6.2.3</ecNumber>
    </recommendedName>
</protein>
<keyword evidence="1" id="KW-0233">DNA recombination</keyword>
<dbReference type="InterPro" id="IPR051055">
    <property type="entry name" value="PIF1_helicase"/>
</dbReference>
<dbReference type="InterPro" id="IPR027417">
    <property type="entry name" value="P-loop_NTPase"/>
</dbReference>
<accession>A0A3M6UHP6</accession>
<name>A0A3M6UHP6_POCDA</name>
<dbReference type="SUPFAM" id="SSF52540">
    <property type="entry name" value="P-loop containing nucleoside triphosphate hydrolases"/>
    <property type="match status" value="1"/>
</dbReference>
<gene>
    <name evidence="3" type="ORF">pdam_00025909</name>
</gene>
<keyword evidence="1" id="KW-0234">DNA repair</keyword>
<dbReference type="AlphaFoldDB" id="A0A3M6UHP6"/>
<feature type="non-terminal residue" evidence="3">
    <location>
        <position position="189"/>
    </location>
</feature>
<dbReference type="GO" id="GO:0016887">
    <property type="term" value="F:ATP hydrolysis activity"/>
    <property type="evidence" value="ECO:0007669"/>
    <property type="project" value="RHEA"/>
</dbReference>
<keyword evidence="1" id="KW-0347">Helicase</keyword>
<dbReference type="EC" id="5.6.2.3" evidence="1"/>
<comment type="caution">
    <text evidence="3">The sequence shown here is derived from an EMBL/GenBank/DDBJ whole genome shotgun (WGS) entry which is preliminary data.</text>
</comment>
<evidence type="ECO:0000259" key="2">
    <source>
        <dbReference type="Pfam" id="PF05970"/>
    </source>
</evidence>
<dbReference type="InterPro" id="IPR010285">
    <property type="entry name" value="DNA_helicase_pif1-like_DEAD"/>
</dbReference>
<dbReference type="PANTHER" id="PTHR47642">
    <property type="entry name" value="ATP-DEPENDENT DNA HELICASE"/>
    <property type="match status" value="1"/>
</dbReference>
<comment type="cofactor">
    <cofactor evidence="1">
        <name>Mg(2+)</name>
        <dbReference type="ChEBI" id="CHEBI:18420"/>
    </cofactor>
</comment>
<reference evidence="3 4" key="1">
    <citation type="journal article" date="2018" name="Sci. Rep.">
        <title>Comparative analysis of the Pocillopora damicornis genome highlights role of immune system in coral evolution.</title>
        <authorList>
            <person name="Cunning R."/>
            <person name="Bay R.A."/>
            <person name="Gillette P."/>
            <person name="Baker A.C."/>
            <person name="Traylor-Knowles N."/>
        </authorList>
    </citation>
    <scope>NUCLEOTIDE SEQUENCE [LARGE SCALE GENOMIC DNA]</scope>
    <source>
        <strain evidence="3">RSMAS</strain>
        <tissue evidence="3">Whole animal</tissue>
    </source>
</reference>
<dbReference type="GO" id="GO:0005524">
    <property type="term" value="F:ATP binding"/>
    <property type="evidence" value="ECO:0007669"/>
    <property type="project" value="UniProtKB-KW"/>
</dbReference>
<evidence type="ECO:0000313" key="4">
    <source>
        <dbReference type="Proteomes" id="UP000275408"/>
    </source>
</evidence>